<keyword evidence="2" id="KW-1185">Reference proteome</keyword>
<sequence length="429" mass="45325">MAEFLQNLPQPRLPTPTLAAAPDPSQPLPQSEPPVPSQVVAAATVAPAPALAQSVAPVHSQTLAPVAAQSLAPAPAPATAQSLAPAQAQESTLVPESTPAPVASPPNRIAGPLMHKNRLQEYAQRSGIQLPVYQTVSEGGYSHAPQFRSTVFVDGETYTSPNTFSHRKAAEQDAAKFALENIVKKVKDQGCPLITGDTIFCKLILNEFAMKRNLEKPTYSTDRPEGLLPVFVSSVVFDGATYTGEPGKNKKEAEQLAARAAISSLLGNSGSATSLSELIKSKGKLYAAMRKIKEANDGPQDMGVNTRQNSEISVNNVVEAATTGNLPMIATPTAASSGMHLPHHHFRIPKPEQSFETVNFPIQFVPPALGQPLGVSSSSSNKRRKNKKKANKKLCTDAQLLNADQASSRASSCPVAQPLSQAPSCSVAQ</sequence>
<evidence type="ECO:0000313" key="1">
    <source>
        <dbReference type="EMBL" id="KAJ0043729.1"/>
    </source>
</evidence>
<protein>
    <submittedName>
        <fullName evidence="1">Uncharacterized protein</fullName>
    </submittedName>
</protein>
<gene>
    <name evidence="1" type="ORF">Pint_18623</name>
</gene>
<comment type="caution">
    <text evidence="1">The sequence shown here is derived from an EMBL/GenBank/DDBJ whole genome shotgun (WGS) entry which is preliminary data.</text>
</comment>
<evidence type="ECO:0000313" key="2">
    <source>
        <dbReference type="Proteomes" id="UP001163603"/>
    </source>
</evidence>
<accession>A0ACC0Z156</accession>
<name>A0ACC0Z156_9ROSI</name>
<proteinExistence type="predicted"/>
<dbReference type="Proteomes" id="UP001163603">
    <property type="component" value="Chromosome 4"/>
</dbReference>
<organism evidence="1 2">
    <name type="scientific">Pistacia integerrima</name>
    <dbReference type="NCBI Taxonomy" id="434235"/>
    <lineage>
        <taxon>Eukaryota</taxon>
        <taxon>Viridiplantae</taxon>
        <taxon>Streptophyta</taxon>
        <taxon>Embryophyta</taxon>
        <taxon>Tracheophyta</taxon>
        <taxon>Spermatophyta</taxon>
        <taxon>Magnoliopsida</taxon>
        <taxon>eudicotyledons</taxon>
        <taxon>Gunneridae</taxon>
        <taxon>Pentapetalae</taxon>
        <taxon>rosids</taxon>
        <taxon>malvids</taxon>
        <taxon>Sapindales</taxon>
        <taxon>Anacardiaceae</taxon>
        <taxon>Pistacia</taxon>
    </lineage>
</organism>
<dbReference type="EMBL" id="CM047739">
    <property type="protein sequence ID" value="KAJ0043729.1"/>
    <property type="molecule type" value="Genomic_DNA"/>
</dbReference>
<reference evidence="2" key="1">
    <citation type="journal article" date="2023" name="G3 (Bethesda)">
        <title>Genome assembly and association tests identify interacting loci associated with vigor, precocity, and sex in interspecific pistachio rootstocks.</title>
        <authorList>
            <person name="Palmer W."/>
            <person name="Jacygrad E."/>
            <person name="Sagayaradj S."/>
            <person name="Cavanaugh K."/>
            <person name="Han R."/>
            <person name="Bertier L."/>
            <person name="Beede B."/>
            <person name="Kafkas S."/>
            <person name="Golino D."/>
            <person name="Preece J."/>
            <person name="Michelmore R."/>
        </authorList>
    </citation>
    <scope>NUCLEOTIDE SEQUENCE [LARGE SCALE GENOMIC DNA]</scope>
</reference>